<proteinExistence type="predicted"/>
<name>A0A5B6TDE0_9BACT</name>
<dbReference type="RefSeq" id="WP_149091535.1">
    <property type="nucleotide sequence ID" value="NZ_VKKY01000002.1"/>
</dbReference>
<dbReference type="AlphaFoldDB" id="A0A5B6TDE0"/>
<sequence>MATTIDLNVTYNGKEPESIGQAIIKEVLNSPELTSLGFTVLTDKKTKEKMYMLSMVEDVTRKRTGCGTPDEGGVHMCEKFMDLTNLEIFQHYCAEDFAGTIAELARKVGADVSDLTDTDIEAILKALGGPFCKRDKVTIATLGDTANASAKINQLDGFWKQVLAGVALPDSDQDNILRPVTVPAGDLAVDYAMNVFLPGLYYGQSDFQEQVDDNQKQFN</sequence>
<protein>
    <submittedName>
        <fullName evidence="1">Uncharacterized protein</fullName>
    </submittedName>
</protein>
<reference evidence="1 2" key="1">
    <citation type="submission" date="2019-07" db="EMBL/GenBank/DDBJ databases">
        <title>Rufibacter sp. nov., isolated from lake sediment.</title>
        <authorList>
            <person name="Qu J.-H."/>
        </authorList>
    </citation>
    <scope>NUCLEOTIDE SEQUENCE [LARGE SCALE GENOMIC DNA]</scope>
    <source>
        <strain evidence="1 2">NBS58-1</strain>
    </source>
</reference>
<accession>A0A5B6TDE0</accession>
<dbReference type="OrthoDB" id="976582at2"/>
<organism evidence="1 2">
    <name type="scientific">Rufibacter hautae</name>
    <dbReference type="NCBI Taxonomy" id="2595005"/>
    <lineage>
        <taxon>Bacteria</taxon>
        <taxon>Pseudomonadati</taxon>
        <taxon>Bacteroidota</taxon>
        <taxon>Cytophagia</taxon>
        <taxon>Cytophagales</taxon>
        <taxon>Hymenobacteraceae</taxon>
        <taxon>Rufibacter</taxon>
    </lineage>
</organism>
<evidence type="ECO:0000313" key="2">
    <source>
        <dbReference type="Proteomes" id="UP000324133"/>
    </source>
</evidence>
<dbReference type="EMBL" id="VKKY01000002">
    <property type="protein sequence ID" value="KAA3438477.1"/>
    <property type="molecule type" value="Genomic_DNA"/>
</dbReference>
<comment type="caution">
    <text evidence="1">The sequence shown here is derived from an EMBL/GenBank/DDBJ whole genome shotgun (WGS) entry which is preliminary data.</text>
</comment>
<evidence type="ECO:0000313" key="1">
    <source>
        <dbReference type="EMBL" id="KAA3438477.1"/>
    </source>
</evidence>
<dbReference type="Proteomes" id="UP000324133">
    <property type="component" value="Unassembled WGS sequence"/>
</dbReference>
<keyword evidence="2" id="KW-1185">Reference proteome</keyword>
<gene>
    <name evidence="1" type="ORF">FOA19_14680</name>
</gene>